<dbReference type="Proteomes" id="UP001156666">
    <property type="component" value="Unassembled WGS sequence"/>
</dbReference>
<evidence type="ECO:0000313" key="1">
    <source>
        <dbReference type="EMBL" id="GLR19032.1"/>
    </source>
</evidence>
<comment type="caution">
    <text evidence="1">The sequence shown here is derived from an EMBL/GenBank/DDBJ whole genome shotgun (WGS) entry which is preliminary data.</text>
</comment>
<reference evidence="1" key="2">
    <citation type="submission" date="2023-01" db="EMBL/GenBank/DDBJ databases">
        <title>Draft genome sequence of Portibacter lacus strain NBRC 108769.</title>
        <authorList>
            <person name="Sun Q."/>
            <person name="Mori K."/>
        </authorList>
    </citation>
    <scope>NUCLEOTIDE SEQUENCE</scope>
    <source>
        <strain evidence="1">NBRC 108769</strain>
    </source>
</reference>
<protein>
    <submittedName>
        <fullName evidence="1">Uncharacterized protein</fullName>
    </submittedName>
</protein>
<dbReference type="EMBL" id="BSOH01000024">
    <property type="protein sequence ID" value="GLR19032.1"/>
    <property type="molecule type" value="Genomic_DNA"/>
</dbReference>
<reference evidence="1" key="1">
    <citation type="journal article" date="2014" name="Int. J. Syst. Evol. Microbiol.">
        <title>Complete genome sequence of Corynebacterium casei LMG S-19264T (=DSM 44701T), isolated from a smear-ripened cheese.</title>
        <authorList>
            <consortium name="US DOE Joint Genome Institute (JGI-PGF)"/>
            <person name="Walter F."/>
            <person name="Albersmeier A."/>
            <person name="Kalinowski J."/>
            <person name="Ruckert C."/>
        </authorList>
    </citation>
    <scope>NUCLEOTIDE SEQUENCE</scope>
    <source>
        <strain evidence="1">NBRC 108769</strain>
    </source>
</reference>
<sequence length="52" mass="6022">MNIELAMWTKIGYERRGVSEKESRRVKISSAEMASQVGNLLYILYVYHNGTQ</sequence>
<organism evidence="1 2">
    <name type="scientific">Portibacter lacus</name>
    <dbReference type="NCBI Taxonomy" id="1099794"/>
    <lineage>
        <taxon>Bacteria</taxon>
        <taxon>Pseudomonadati</taxon>
        <taxon>Bacteroidota</taxon>
        <taxon>Saprospiria</taxon>
        <taxon>Saprospirales</taxon>
        <taxon>Haliscomenobacteraceae</taxon>
        <taxon>Portibacter</taxon>
    </lineage>
</organism>
<dbReference type="RefSeq" id="WP_235295561.1">
    <property type="nucleotide sequence ID" value="NZ_JAJNKA010000027.1"/>
</dbReference>
<accession>A0AA37WFV4</accession>
<proteinExistence type="predicted"/>
<keyword evidence="2" id="KW-1185">Reference proteome</keyword>
<dbReference type="AlphaFoldDB" id="A0AA37WFV4"/>
<evidence type="ECO:0000313" key="2">
    <source>
        <dbReference type="Proteomes" id="UP001156666"/>
    </source>
</evidence>
<name>A0AA37WFV4_9BACT</name>
<gene>
    <name evidence="1" type="ORF">GCM10007940_36480</name>
</gene>